<name>A0AAV1INR4_9CHLO</name>
<feature type="compositionally biased region" description="Pro residues" evidence="1">
    <location>
        <begin position="163"/>
        <end position="175"/>
    </location>
</feature>
<accession>A0AAV1INR4</accession>
<feature type="compositionally biased region" description="Low complexity" evidence="1">
    <location>
        <begin position="386"/>
        <end position="399"/>
    </location>
</feature>
<organism evidence="2 3">
    <name type="scientific">Coccomyxa viridis</name>
    <dbReference type="NCBI Taxonomy" id="1274662"/>
    <lineage>
        <taxon>Eukaryota</taxon>
        <taxon>Viridiplantae</taxon>
        <taxon>Chlorophyta</taxon>
        <taxon>core chlorophytes</taxon>
        <taxon>Trebouxiophyceae</taxon>
        <taxon>Trebouxiophyceae incertae sedis</taxon>
        <taxon>Coccomyxaceae</taxon>
        <taxon>Coccomyxa</taxon>
    </lineage>
</organism>
<gene>
    <name evidence="2" type="ORF">CVIRNUC_010915</name>
</gene>
<feature type="compositionally biased region" description="Polar residues" evidence="1">
    <location>
        <begin position="138"/>
        <end position="151"/>
    </location>
</feature>
<protein>
    <submittedName>
        <fullName evidence="2">Uncharacterized protein</fullName>
    </submittedName>
</protein>
<feature type="region of interest" description="Disordered" evidence="1">
    <location>
        <begin position="239"/>
        <end position="284"/>
    </location>
</feature>
<feature type="compositionally biased region" description="Low complexity" evidence="1">
    <location>
        <begin position="744"/>
        <end position="754"/>
    </location>
</feature>
<dbReference type="AlphaFoldDB" id="A0AAV1INR4"/>
<feature type="region of interest" description="Disordered" evidence="1">
    <location>
        <begin position="684"/>
        <end position="926"/>
    </location>
</feature>
<evidence type="ECO:0000256" key="1">
    <source>
        <dbReference type="SAM" id="MobiDB-lite"/>
    </source>
</evidence>
<evidence type="ECO:0000313" key="3">
    <source>
        <dbReference type="Proteomes" id="UP001314263"/>
    </source>
</evidence>
<evidence type="ECO:0000313" key="2">
    <source>
        <dbReference type="EMBL" id="CAK0787693.1"/>
    </source>
</evidence>
<reference evidence="2 3" key="1">
    <citation type="submission" date="2023-10" db="EMBL/GenBank/DDBJ databases">
        <authorList>
            <person name="Maclean D."/>
            <person name="Macfadyen A."/>
        </authorList>
    </citation>
    <scope>NUCLEOTIDE SEQUENCE [LARGE SCALE GENOMIC DNA]</scope>
</reference>
<comment type="caution">
    <text evidence="2">The sequence shown here is derived from an EMBL/GenBank/DDBJ whole genome shotgun (WGS) entry which is preliminary data.</text>
</comment>
<proteinExistence type="predicted"/>
<dbReference type="EMBL" id="CAUYUE010000017">
    <property type="protein sequence ID" value="CAK0787693.1"/>
    <property type="molecule type" value="Genomic_DNA"/>
</dbReference>
<dbReference type="Proteomes" id="UP001314263">
    <property type="component" value="Unassembled WGS sequence"/>
</dbReference>
<feature type="compositionally biased region" description="Low complexity" evidence="1">
    <location>
        <begin position="869"/>
        <end position="881"/>
    </location>
</feature>
<feature type="region of interest" description="Disordered" evidence="1">
    <location>
        <begin position="499"/>
        <end position="668"/>
    </location>
</feature>
<feature type="region of interest" description="Disordered" evidence="1">
    <location>
        <begin position="315"/>
        <end position="399"/>
    </location>
</feature>
<feature type="region of interest" description="Disordered" evidence="1">
    <location>
        <begin position="1"/>
        <end position="196"/>
    </location>
</feature>
<feature type="compositionally biased region" description="Low complexity" evidence="1">
    <location>
        <begin position="839"/>
        <end position="855"/>
    </location>
</feature>
<keyword evidence="3" id="KW-1185">Reference proteome</keyword>
<sequence length="926" mass="96442">MSEEPRLQPPSQPPASTAVIESKQMPSSAEPGARPQRGGASFKEYMLRIAEQQRRDRHIARGGDLTGEGPQPPSSVVEQPLGPLSSASLSAATQGPAELQASQDMTVEPQPRAQHLQPTSSRPDVRSWLSALPGGRGSVTTIDSNASQSMRLPTAGVLGSTPGSPPPRSGPPPAMPAAVAGAPSGTGVPSSAAAQLRPPCSGFLVQQPSSKLWMEAVPMRTGVKASKSYRVYSNAFMEGRPQSETGPRNYLRPGIPSIHPGTGGPQSTAMTARRAPQGMPPSLPRSLAEQAMQLQRAAGPPVNLAPFSIQRTMSGKQLKGANAAAKRMQKGYSVTMPKEESGAAPGAAGTEGRQGSAGSNEGNSGSRSKDPSSGETEAISEPQPPLLQRQMQEAQQQQQLAALLMMQEAAGGFPGSLLSSGSAQGSSNLIYLLKSLQEQGSSNPQALLQQLQASAQGSPRQQAMLIRMLQESMMGAAAREPLAARESVSSPDVRRRFAHPVVQAADPPAAPDPPRQARRVEPDQARLAEQSRLAPKRPRAMAESSISHSAHSGDAGPSGQTGNAGRVVRQRVAHPSLESPKERTAAAGEMQRVVFSSGDPSTEENPVNPFEDVRRQPEAAQSRHAQSAPPAAALSTGATGAPFGDPAKMRLEDMPPLQQPAPVVGGNPESLRQAAETLLCLTSMDPAPASAPPPAPAARTPSLGELTAANVAERGPEASPLQALVQDIMREQQQRHAATQVADGSAAEEAGPAAEARRSPVAFSPSGQAPPLGRRMSRYPAAERTGSESEDPAYAREGGATRHPLLGVAVPHGRRSGAARGAAARQPTASWAASGLAQGEELGPRRSGGSSSGYTEGRGDPSPRPPSSGHPAARGRSGYSHSGRRVTYASHPDFEDAVSEEASQEGYQSPDSESWDAKKGSRRGQR</sequence>
<feature type="compositionally biased region" description="Low complexity" evidence="1">
    <location>
        <begin position="356"/>
        <end position="366"/>
    </location>
</feature>